<keyword evidence="1" id="KW-0378">Hydrolase</keyword>
<reference evidence="3 4" key="1">
    <citation type="journal article" date="1999" name="Proc. Jpn. Acad.">
        <title>Determination of the complete genomic DNA sequence of Thermoplasma volvanium GSS1.</title>
        <authorList>
            <person name="Kawashima T."/>
            <person name="Yamamoto Y."/>
            <person name="Aramaki H."/>
            <person name="Nunoshiba T."/>
            <person name="Kawamoto T."/>
            <person name="Watanabe K."/>
            <person name="Yamazaki M."/>
            <person name="Kanehori K."/>
            <person name="Amano N."/>
            <person name="Ohya Y."/>
            <person name="Makino K."/>
            <person name="Suzuki M."/>
        </authorList>
    </citation>
    <scope>NUCLEOTIDE SEQUENCE [LARGE SCALE GENOMIC DNA]</scope>
    <source>
        <strain evidence="4">ATCC 51530 / DSM 4299 / JCM 9571 / NBRC 15438 / GSS1</strain>
    </source>
</reference>
<dbReference type="MEROPS" id="S09.071"/>
<dbReference type="Proteomes" id="UP000001017">
    <property type="component" value="Chromosome"/>
</dbReference>
<dbReference type="PANTHER" id="PTHR42776">
    <property type="entry name" value="SERINE PEPTIDASE S9 FAMILY MEMBER"/>
    <property type="match status" value="1"/>
</dbReference>
<dbReference type="PANTHER" id="PTHR42776:SF4">
    <property type="entry name" value="ACYLAMINO-ACID-RELEASING ENZYME"/>
    <property type="match status" value="1"/>
</dbReference>
<dbReference type="PaxDb" id="273116-14325125"/>
<dbReference type="SUPFAM" id="SSF69304">
    <property type="entry name" value="Tricorn protease N-terminal domain"/>
    <property type="match status" value="1"/>
</dbReference>
<protein>
    <recommendedName>
        <fullName evidence="2">Peptidase S9 prolyl oligopeptidase catalytic domain-containing protein</fullName>
    </recommendedName>
</protein>
<dbReference type="GeneID" id="1441996"/>
<dbReference type="GO" id="GO:0006508">
    <property type="term" value="P:proteolysis"/>
    <property type="evidence" value="ECO:0007669"/>
    <property type="project" value="InterPro"/>
</dbReference>
<dbReference type="STRING" id="273116.gene:9381700"/>
<name>Q97AA2_THEVO</name>
<proteinExistence type="predicted"/>
<evidence type="ECO:0000313" key="4">
    <source>
        <dbReference type="Proteomes" id="UP000001017"/>
    </source>
</evidence>
<feature type="domain" description="Peptidase S9 prolyl oligopeptidase catalytic" evidence="2">
    <location>
        <begin position="372"/>
        <end position="580"/>
    </location>
</feature>
<dbReference type="HOGENOM" id="CLU_008615_2_2_2"/>
<dbReference type="InterPro" id="IPR029058">
    <property type="entry name" value="AB_hydrolase_fold"/>
</dbReference>
<dbReference type="PhylomeDB" id="Q97AA2"/>
<dbReference type="InterPro" id="IPR001375">
    <property type="entry name" value="Peptidase_S9_cat"/>
</dbReference>
<dbReference type="KEGG" id="tvo:TVG0932389"/>
<sequence length="581" mass="65899">MDAREAYSLKLMSQPTIYDKKAYFTLTWIDGSEYRSSIYSFDGKNSERMTFGGRESSPKFINDDLYYIRSDENTDHLMVLRRYSEPTEIFSYHKILKYVPYLDGIIAIVEDDPGKSTMFITDRLKYRFDTRGLIWKKRKLVYFDGTFHDLVSGNFDVTDIETEGKRIIFSSTQTDDDTGLEDVYVLQDGKIEKLTEGQGSISAVSIGDGKIAYAGHRKGLWPPAVSNLMFPEEGKEIPIGKGIGNILLDHFVEPPVKLKYSKRFYTIALDGGKSAIYSYTNAVKKETDIEGTIVDFDVSENEMAYIYTNFEKPSILSFRGGEFDPNNVKGITADKNEVDGLDYWSIITDKNNPTILFVHGGPHASYGNAYYIEFNYLASNGFNVIFGNPHGSGGYGEDFAASVIGDWGGKDYEELISFVRDAKDKYGLFDNFHVTGGSYGGYMTNHIVTKTDLFRSAVSERSISNFLSMCGTSDIGFWFNAIENAVKDPWISENQITLMKMSPIYHVKRVKTPILFIHGENDSRCPIEQAEQFYTALKINGVETKLVRSIGDSHEHARKGNPENMRKRLELKLEWFKSHSK</sequence>
<accession>Q97AA2</accession>
<dbReference type="ESTHER" id="thevo-TV0908">
    <property type="family name" value="ACPH_Peptidase_S9"/>
</dbReference>
<gene>
    <name evidence="3" type="ORF">TVG0932389</name>
</gene>
<dbReference type="Pfam" id="PF00326">
    <property type="entry name" value="Peptidase_S9"/>
    <property type="match status" value="1"/>
</dbReference>
<dbReference type="GO" id="GO:0004252">
    <property type="term" value="F:serine-type endopeptidase activity"/>
    <property type="evidence" value="ECO:0007669"/>
    <property type="project" value="TreeGrafter"/>
</dbReference>
<dbReference type="Gene3D" id="3.40.50.1820">
    <property type="entry name" value="alpha/beta hydrolase"/>
    <property type="match status" value="1"/>
</dbReference>
<keyword evidence="4" id="KW-1185">Reference proteome</keyword>
<dbReference type="eggNOG" id="arCOG01646">
    <property type="taxonomic scope" value="Archaea"/>
</dbReference>
<dbReference type="EMBL" id="BA000011">
    <property type="protein sequence ID" value="BAB60050.1"/>
    <property type="molecule type" value="Genomic_DNA"/>
</dbReference>
<dbReference type="AlphaFoldDB" id="Q97AA2"/>
<evidence type="ECO:0000259" key="2">
    <source>
        <dbReference type="Pfam" id="PF00326"/>
    </source>
</evidence>
<organism evidence="3 4">
    <name type="scientific">Thermoplasma volcanium (strain ATCC 51530 / DSM 4299 / JCM 9571 / NBRC 15438 / GSS1)</name>
    <dbReference type="NCBI Taxonomy" id="273116"/>
    <lineage>
        <taxon>Archaea</taxon>
        <taxon>Methanobacteriati</taxon>
        <taxon>Thermoplasmatota</taxon>
        <taxon>Thermoplasmata</taxon>
        <taxon>Thermoplasmatales</taxon>
        <taxon>Thermoplasmataceae</taxon>
        <taxon>Thermoplasma</taxon>
    </lineage>
</organism>
<dbReference type="SUPFAM" id="SSF53474">
    <property type="entry name" value="alpha/beta-Hydrolases"/>
    <property type="match status" value="1"/>
</dbReference>
<evidence type="ECO:0000313" key="3">
    <source>
        <dbReference type="EMBL" id="BAB60050.1"/>
    </source>
</evidence>
<dbReference type="RefSeq" id="WP_010917148.1">
    <property type="nucleotide sequence ID" value="NC_002689.2"/>
</dbReference>
<evidence type="ECO:0000256" key="1">
    <source>
        <dbReference type="ARBA" id="ARBA00022801"/>
    </source>
</evidence>
<reference evidence="3 4" key="2">
    <citation type="journal article" date="2000" name="Proc. Natl. Acad. Sci. U.S.A.">
        <title>Archaeal adaptation to higher temperatures revealed by genomic sequence of Thermoplasma volcanium.</title>
        <authorList>
            <person name="Kawashima T."/>
            <person name="Amano N."/>
            <person name="Koike H."/>
            <person name="Makino S."/>
            <person name="Higuchi S."/>
            <person name="Kawashima-Ohya Y."/>
            <person name="Watanabe K."/>
            <person name="Yamazaki M."/>
            <person name="Kanehori K."/>
            <person name="Kawamoto T."/>
            <person name="Nunoshiba T."/>
            <person name="Yamamoto Y."/>
            <person name="Aramaki H."/>
            <person name="Makino K."/>
            <person name="Suzuki M."/>
        </authorList>
    </citation>
    <scope>NUCLEOTIDE SEQUENCE [LARGE SCALE GENOMIC DNA]</scope>
    <source>
        <strain evidence="4">ATCC 51530 / DSM 4299 / JCM 9571 / NBRC 15438 / GSS1</strain>
    </source>
</reference>
<dbReference type="OrthoDB" id="25019at2157"/>